<accession>A5DLH0</accession>
<evidence type="ECO:0000313" key="1">
    <source>
        <dbReference type="EMBL" id="EDK40023.2"/>
    </source>
</evidence>
<name>A5DLH0_PICGU</name>
<dbReference type="HOGENOM" id="CLU_1390702_0_0_1"/>
<dbReference type="InParanoid" id="A5DLH0"/>
<sequence length="196" mass="22155">MTIDMLGAAVFSMNDQTIEVVSQQLELFRNSWSVSATVGVILSFLFLRSRGQGNGRSRRFSCSLVVRVKSVFADHLVYVFQQLVETQIHIIGRQRRRFGEQQTILVSKQLGLLCGYSTQMVQIALVSHQLNDNIGIGMFFQLLQPPRNRFIRLRFQNVIHNKRPHRSTIVCAGDGPVPLSTSSIPNLSFNSTTINF</sequence>
<dbReference type="AlphaFoldDB" id="A5DLH0"/>
<dbReference type="EMBL" id="CH408159">
    <property type="protein sequence ID" value="EDK40023.2"/>
    <property type="molecule type" value="Genomic_DNA"/>
</dbReference>
<reference evidence="1 2" key="1">
    <citation type="journal article" date="2009" name="Nature">
        <title>Evolution of pathogenicity and sexual reproduction in eight Candida genomes.</title>
        <authorList>
            <person name="Butler G."/>
            <person name="Rasmussen M.D."/>
            <person name="Lin M.F."/>
            <person name="Santos M.A."/>
            <person name="Sakthikumar S."/>
            <person name="Munro C.A."/>
            <person name="Rheinbay E."/>
            <person name="Grabherr M."/>
            <person name="Forche A."/>
            <person name="Reedy J.L."/>
            <person name="Agrafioti I."/>
            <person name="Arnaud M.B."/>
            <person name="Bates S."/>
            <person name="Brown A.J."/>
            <person name="Brunke S."/>
            <person name="Costanzo M.C."/>
            <person name="Fitzpatrick D.A."/>
            <person name="de Groot P.W."/>
            <person name="Harris D."/>
            <person name="Hoyer L.L."/>
            <person name="Hube B."/>
            <person name="Klis F.M."/>
            <person name="Kodira C."/>
            <person name="Lennard N."/>
            <person name="Logue M.E."/>
            <person name="Martin R."/>
            <person name="Neiman A.M."/>
            <person name="Nikolaou E."/>
            <person name="Quail M.A."/>
            <person name="Quinn J."/>
            <person name="Santos M.C."/>
            <person name="Schmitzberger F.F."/>
            <person name="Sherlock G."/>
            <person name="Shah P."/>
            <person name="Silverstein K.A."/>
            <person name="Skrzypek M.S."/>
            <person name="Soll D."/>
            <person name="Staggs R."/>
            <person name="Stansfield I."/>
            <person name="Stumpf M.P."/>
            <person name="Sudbery P.E."/>
            <person name="Srikantha T."/>
            <person name="Zeng Q."/>
            <person name="Berman J."/>
            <person name="Berriman M."/>
            <person name="Heitman J."/>
            <person name="Gow N.A."/>
            <person name="Lorenz M.C."/>
            <person name="Birren B.W."/>
            <person name="Kellis M."/>
            <person name="Cuomo C.A."/>
        </authorList>
    </citation>
    <scope>NUCLEOTIDE SEQUENCE [LARGE SCALE GENOMIC DNA]</scope>
    <source>
        <strain evidence="2">ATCC 6260 / CBS 566 / DSM 6381 / JCM 1539 / NBRC 10279 / NRRL Y-324</strain>
    </source>
</reference>
<dbReference type="KEGG" id="pgu:PGUG_04121"/>
<dbReference type="VEuPathDB" id="FungiDB:PGUG_04121"/>
<dbReference type="GeneID" id="5125210"/>
<gene>
    <name evidence="1" type="ORF">PGUG_04121</name>
</gene>
<protein>
    <submittedName>
        <fullName evidence="1">Uncharacterized protein</fullName>
    </submittedName>
</protein>
<proteinExistence type="predicted"/>
<keyword evidence="2" id="KW-1185">Reference proteome</keyword>
<dbReference type="Proteomes" id="UP000001997">
    <property type="component" value="Unassembled WGS sequence"/>
</dbReference>
<dbReference type="eggNOG" id="ENOG502SYHC">
    <property type="taxonomic scope" value="Eukaryota"/>
</dbReference>
<organism evidence="1 2">
    <name type="scientific">Meyerozyma guilliermondii (strain ATCC 6260 / CBS 566 / DSM 6381 / JCM 1539 / NBRC 10279 / NRRL Y-324)</name>
    <name type="common">Yeast</name>
    <name type="synonym">Candida guilliermondii</name>
    <dbReference type="NCBI Taxonomy" id="294746"/>
    <lineage>
        <taxon>Eukaryota</taxon>
        <taxon>Fungi</taxon>
        <taxon>Dikarya</taxon>
        <taxon>Ascomycota</taxon>
        <taxon>Saccharomycotina</taxon>
        <taxon>Pichiomycetes</taxon>
        <taxon>Debaryomycetaceae</taxon>
        <taxon>Meyerozyma</taxon>
    </lineage>
</organism>
<dbReference type="RefSeq" id="XP_001483392.2">
    <property type="nucleotide sequence ID" value="XM_001483342.1"/>
</dbReference>
<evidence type="ECO:0000313" key="2">
    <source>
        <dbReference type="Proteomes" id="UP000001997"/>
    </source>
</evidence>